<evidence type="ECO:0000259" key="2">
    <source>
        <dbReference type="PROSITE" id="PS50110"/>
    </source>
</evidence>
<feature type="modified residue" description="4-aspartylphosphate" evidence="1">
    <location>
        <position position="55"/>
    </location>
</feature>
<dbReference type="PROSITE" id="PS50110">
    <property type="entry name" value="RESPONSE_REGULATORY"/>
    <property type="match status" value="1"/>
</dbReference>
<dbReference type="Gene3D" id="3.40.50.2300">
    <property type="match status" value="1"/>
</dbReference>
<evidence type="ECO:0000313" key="4">
    <source>
        <dbReference type="EMBL" id="KYD21984.1"/>
    </source>
</evidence>
<evidence type="ECO:0000313" key="5">
    <source>
        <dbReference type="Proteomes" id="UP000075683"/>
    </source>
</evidence>
<feature type="domain" description="Response regulatory" evidence="2">
    <location>
        <begin position="4"/>
        <end position="119"/>
    </location>
</feature>
<accession>A0A150MBQ6</accession>
<dbReference type="InterPro" id="IPR011006">
    <property type="entry name" value="CheY-like_superfamily"/>
</dbReference>
<sequence>MKIRAMIAEDELMARKELMYLLKAEKDIILTPHAETGEQLIELYHKHHPDVIFLDVEMPGLSGVDAARSILKREGPKPLFVFTTAYDEYALDAFDVEAVDYLLKPYDEARFQRTLGRIRKSLDHRKKKNSPEEIRETQAVSKLLIDDGERMVVVSPESIYYAVPNRKILEIHTEEKVLQSRMTLRELEEQLKGHPFFRPHRSYLVNLNHVIEITPWFNGTSNLTLGDKNRTKIPVSRQANKMIRAFFQGR</sequence>
<reference evidence="4 5" key="1">
    <citation type="submission" date="2016-01" db="EMBL/GenBank/DDBJ databases">
        <title>Draft Genome Sequences of Seven Thermophilic Sporeformers Isolated from Foods.</title>
        <authorList>
            <person name="Berendsen E.M."/>
            <person name="Wells-Bennik M.H."/>
            <person name="Krawcyk A.O."/>
            <person name="De Jong A."/>
            <person name="Holsappel S."/>
            <person name="Eijlander R.T."/>
            <person name="Kuipers O.P."/>
        </authorList>
    </citation>
    <scope>NUCLEOTIDE SEQUENCE [LARGE SCALE GENOMIC DNA]</scope>
    <source>
        <strain evidence="4 5">B4135</strain>
    </source>
</reference>
<dbReference type="OrthoDB" id="9809318at2"/>
<dbReference type="SUPFAM" id="SSF52172">
    <property type="entry name" value="CheY-like"/>
    <property type="match status" value="1"/>
</dbReference>
<dbReference type="STRING" id="301148.B4135_1610"/>
<dbReference type="PATRIC" id="fig|301148.3.peg.1096"/>
<proteinExistence type="predicted"/>
<gene>
    <name evidence="4" type="ORF">B4135_1610</name>
</gene>
<dbReference type="InterPro" id="IPR007492">
    <property type="entry name" value="LytTR_DNA-bd_dom"/>
</dbReference>
<dbReference type="SMART" id="SM00850">
    <property type="entry name" value="LytTR"/>
    <property type="match status" value="1"/>
</dbReference>
<dbReference type="GO" id="GO:0003677">
    <property type="term" value="F:DNA binding"/>
    <property type="evidence" value="ECO:0007669"/>
    <property type="project" value="InterPro"/>
</dbReference>
<dbReference type="RefSeq" id="WP_020153540.1">
    <property type="nucleotide sequence ID" value="NZ_LQYT01000016.1"/>
</dbReference>
<dbReference type="Gene3D" id="2.40.50.1020">
    <property type="entry name" value="LytTr DNA-binding domain"/>
    <property type="match status" value="1"/>
</dbReference>
<evidence type="ECO:0000256" key="1">
    <source>
        <dbReference type="PROSITE-ProRule" id="PRU00169"/>
    </source>
</evidence>
<evidence type="ECO:0008006" key="6">
    <source>
        <dbReference type="Google" id="ProtNLM"/>
    </source>
</evidence>
<dbReference type="SMART" id="SM00448">
    <property type="entry name" value="REC"/>
    <property type="match status" value="1"/>
</dbReference>
<dbReference type="EMBL" id="LQYT01000016">
    <property type="protein sequence ID" value="KYD21984.1"/>
    <property type="molecule type" value="Genomic_DNA"/>
</dbReference>
<evidence type="ECO:0000259" key="3">
    <source>
        <dbReference type="PROSITE" id="PS50930"/>
    </source>
</evidence>
<organism evidence="4 5">
    <name type="scientific">Caldibacillus debilis</name>
    <dbReference type="NCBI Taxonomy" id="301148"/>
    <lineage>
        <taxon>Bacteria</taxon>
        <taxon>Bacillati</taxon>
        <taxon>Bacillota</taxon>
        <taxon>Bacilli</taxon>
        <taxon>Bacillales</taxon>
        <taxon>Bacillaceae</taxon>
        <taxon>Caldibacillus</taxon>
    </lineage>
</organism>
<dbReference type="InterPro" id="IPR046947">
    <property type="entry name" value="LytR-like"/>
</dbReference>
<dbReference type="PROSITE" id="PS50930">
    <property type="entry name" value="HTH_LYTTR"/>
    <property type="match status" value="1"/>
</dbReference>
<feature type="domain" description="HTH LytTR-type" evidence="3">
    <location>
        <begin position="143"/>
        <end position="249"/>
    </location>
</feature>
<dbReference type="Proteomes" id="UP000075683">
    <property type="component" value="Unassembled WGS sequence"/>
</dbReference>
<dbReference type="GO" id="GO:0000156">
    <property type="term" value="F:phosphorelay response regulator activity"/>
    <property type="evidence" value="ECO:0007669"/>
    <property type="project" value="InterPro"/>
</dbReference>
<dbReference type="PANTHER" id="PTHR37299">
    <property type="entry name" value="TRANSCRIPTIONAL REGULATOR-RELATED"/>
    <property type="match status" value="1"/>
</dbReference>
<comment type="caution">
    <text evidence="4">The sequence shown here is derived from an EMBL/GenBank/DDBJ whole genome shotgun (WGS) entry which is preliminary data.</text>
</comment>
<dbReference type="AlphaFoldDB" id="A0A150MBQ6"/>
<dbReference type="PANTHER" id="PTHR37299:SF1">
    <property type="entry name" value="STAGE 0 SPORULATION PROTEIN A HOMOLOG"/>
    <property type="match status" value="1"/>
</dbReference>
<protein>
    <recommendedName>
        <fullName evidence="6">DNA-binding response regulator</fullName>
    </recommendedName>
</protein>
<dbReference type="InterPro" id="IPR001789">
    <property type="entry name" value="Sig_transdc_resp-reg_receiver"/>
</dbReference>
<dbReference type="Pfam" id="PF04397">
    <property type="entry name" value="LytTR"/>
    <property type="match status" value="1"/>
</dbReference>
<keyword evidence="1" id="KW-0597">Phosphoprotein</keyword>
<name>A0A150MBQ6_9BACI</name>
<dbReference type="Pfam" id="PF00072">
    <property type="entry name" value="Response_reg"/>
    <property type="match status" value="1"/>
</dbReference>